<sequence length="102" mass="11081">MAQPIGLESAEFNQEDGPRDGTTPRRSSSPESEATIVESLLTSLESSTVASATKKQLVDELRARSGRKDDLVDRLIQDNVSRRATTSMDASTLNQAADDDDR</sequence>
<accession>A0ACB7SVF7</accession>
<keyword evidence="2" id="KW-1185">Reference proteome</keyword>
<dbReference type="Proteomes" id="UP000821845">
    <property type="component" value="Chromosome 2"/>
</dbReference>
<proteinExistence type="predicted"/>
<protein>
    <submittedName>
        <fullName evidence="1">Uncharacterized protein</fullName>
    </submittedName>
</protein>
<comment type="caution">
    <text evidence="1">The sequence shown here is derived from an EMBL/GenBank/DDBJ whole genome shotgun (WGS) entry which is preliminary data.</text>
</comment>
<name>A0ACB7SVF7_HYAAI</name>
<reference evidence="1" key="1">
    <citation type="submission" date="2020-05" db="EMBL/GenBank/DDBJ databases">
        <title>Large-scale comparative analyses of tick genomes elucidate their genetic diversity and vector capacities.</title>
        <authorList>
            <person name="Jia N."/>
            <person name="Wang J."/>
            <person name="Shi W."/>
            <person name="Du L."/>
            <person name="Sun Y."/>
            <person name="Zhan W."/>
            <person name="Jiang J."/>
            <person name="Wang Q."/>
            <person name="Zhang B."/>
            <person name="Ji P."/>
            <person name="Sakyi L.B."/>
            <person name="Cui X."/>
            <person name="Yuan T."/>
            <person name="Jiang B."/>
            <person name="Yang W."/>
            <person name="Lam T.T.-Y."/>
            <person name="Chang Q."/>
            <person name="Ding S."/>
            <person name="Wang X."/>
            <person name="Zhu J."/>
            <person name="Ruan X."/>
            <person name="Zhao L."/>
            <person name="Wei J."/>
            <person name="Que T."/>
            <person name="Du C."/>
            <person name="Cheng J."/>
            <person name="Dai P."/>
            <person name="Han X."/>
            <person name="Huang E."/>
            <person name="Gao Y."/>
            <person name="Liu J."/>
            <person name="Shao H."/>
            <person name="Ye R."/>
            <person name="Li L."/>
            <person name="Wei W."/>
            <person name="Wang X."/>
            <person name="Wang C."/>
            <person name="Yang T."/>
            <person name="Huo Q."/>
            <person name="Li W."/>
            <person name="Guo W."/>
            <person name="Chen H."/>
            <person name="Zhou L."/>
            <person name="Ni X."/>
            <person name="Tian J."/>
            <person name="Zhou Y."/>
            <person name="Sheng Y."/>
            <person name="Liu T."/>
            <person name="Pan Y."/>
            <person name="Xia L."/>
            <person name="Li J."/>
            <person name="Zhao F."/>
            <person name="Cao W."/>
        </authorList>
    </citation>
    <scope>NUCLEOTIDE SEQUENCE</scope>
    <source>
        <strain evidence="1">Hyas-2018</strain>
    </source>
</reference>
<evidence type="ECO:0000313" key="1">
    <source>
        <dbReference type="EMBL" id="KAH6938600.1"/>
    </source>
</evidence>
<gene>
    <name evidence="1" type="ORF">HPB50_010950</name>
</gene>
<evidence type="ECO:0000313" key="2">
    <source>
        <dbReference type="Proteomes" id="UP000821845"/>
    </source>
</evidence>
<organism evidence="1 2">
    <name type="scientific">Hyalomma asiaticum</name>
    <name type="common">Tick</name>
    <dbReference type="NCBI Taxonomy" id="266040"/>
    <lineage>
        <taxon>Eukaryota</taxon>
        <taxon>Metazoa</taxon>
        <taxon>Ecdysozoa</taxon>
        <taxon>Arthropoda</taxon>
        <taxon>Chelicerata</taxon>
        <taxon>Arachnida</taxon>
        <taxon>Acari</taxon>
        <taxon>Parasitiformes</taxon>
        <taxon>Ixodida</taxon>
        <taxon>Ixodoidea</taxon>
        <taxon>Ixodidae</taxon>
        <taxon>Hyalomminae</taxon>
        <taxon>Hyalomma</taxon>
    </lineage>
</organism>
<dbReference type="EMBL" id="CM023482">
    <property type="protein sequence ID" value="KAH6938600.1"/>
    <property type="molecule type" value="Genomic_DNA"/>
</dbReference>